<organism evidence="16 17">
    <name type="scientific">Lachnobacterium bovis</name>
    <dbReference type="NCBI Taxonomy" id="140626"/>
    <lineage>
        <taxon>Bacteria</taxon>
        <taxon>Bacillati</taxon>
        <taxon>Bacillota</taxon>
        <taxon>Clostridia</taxon>
        <taxon>Lachnospirales</taxon>
        <taxon>Lachnospiraceae</taxon>
        <taxon>Lachnobacterium</taxon>
    </lineage>
</organism>
<dbReference type="GO" id="GO:0005886">
    <property type="term" value="C:plasma membrane"/>
    <property type="evidence" value="ECO:0007669"/>
    <property type="project" value="UniProtKB-SubCell"/>
</dbReference>
<accession>A0A1H9R258</accession>
<dbReference type="SUPFAM" id="SSF47384">
    <property type="entry name" value="Homodimeric domain of signal transducing histidine kinase"/>
    <property type="match status" value="1"/>
</dbReference>
<dbReference type="AlphaFoldDB" id="A0A1H9R258"/>
<dbReference type="InterPro" id="IPR003661">
    <property type="entry name" value="HisK_dim/P_dom"/>
</dbReference>
<dbReference type="GO" id="GO:0000155">
    <property type="term" value="F:phosphorelay sensor kinase activity"/>
    <property type="evidence" value="ECO:0007669"/>
    <property type="project" value="InterPro"/>
</dbReference>
<keyword evidence="5" id="KW-0597">Phosphoprotein</keyword>
<dbReference type="Gene3D" id="3.30.565.10">
    <property type="entry name" value="Histidine kinase-like ATPase, C-terminal domain"/>
    <property type="match status" value="1"/>
</dbReference>
<dbReference type="InterPro" id="IPR050398">
    <property type="entry name" value="HssS/ArlS-like"/>
</dbReference>
<dbReference type="InterPro" id="IPR003594">
    <property type="entry name" value="HATPase_dom"/>
</dbReference>
<name>A0A1H9R258_9FIRM</name>
<keyword evidence="10" id="KW-0067">ATP-binding</keyword>
<keyword evidence="7 14" id="KW-0812">Transmembrane</keyword>
<proteinExistence type="predicted"/>
<evidence type="ECO:0000256" key="10">
    <source>
        <dbReference type="ARBA" id="ARBA00022840"/>
    </source>
</evidence>
<keyword evidence="4" id="KW-1003">Cell membrane</keyword>
<evidence type="ECO:0000313" key="16">
    <source>
        <dbReference type="EMBL" id="SER66794.1"/>
    </source>
</evidence>
<keyword evidence="11 14" id="KW-1133">Transmembrane helix</keyword>
<dbReference type="PROSITE" id="PS50109">
    <property type="entry name" value="HIS_KIN"/>
    <property type="match status" value="1"/>
</dbReference>
<dbReference type="Gene3D" id="1.10.287.130">
    <property type="match status" value="1"/>
</dbReference>
<dbReference type="InterPro" id="IPR004358">
    <property type="entry name" value="Sig_transdc_His_kin-like_C"/>
</dbReference>
<dbReference type="GO" id="GO:0005524">
    <property type="term" value="F:ATP binding"/>
    <property type="evidence" value="ECO:0007669"/>
    <property type="project" value="UniProtKB-KW"/>
</dbReference>
<evidence type="ECO:0000256" key="7">
    <source>
        <dbReference type="ARBA" id="ARBA00022692"/>
    </source>
</evidence>
<dbReference type="EMBL" id="FOGW01000007">
    <property type="protein sequence ID" value="SER66794.1"/>
    <property type="molecule type" value="Genomic_DNA"/>
</dbReference>
<evidence type="ECO:0000256" key="6">
    <source>
        <dbReference type="ARBA" id="ARBA00022679"/>
    </source>
</evidence>
<dbReference type="InterPro" id="IPR036890">
    <property type="entry name" value="HATPase_C_sf"/>
</dbReference>
<dbReference type="SMART" id="SM00387">
    <property type="entry name" value="HATPase_c"/>
    <property type="match status" value="1"/>
</dbReference>
<feature type="transmembrane region" description="Helical" evidence="14">
    <location>
        <begin position="7"/>
        <end position="27"/>
    </location>
</feature>
<keyword evidence="6" id="KW-0808">Transferase</keyword>
<keyword evidence="12" id="KW-0902">Two-component regulatory system</keyword>
<evidence type="ECO:0000256" key="2">
    <source>
        <dbReference type="ARBA" id="ARBA00004651"/>
    </source>
</evidence>
<reference evidence="17" key="1">
    <citation type="submission" date="2016-10" db="EMBL/GenBank/DDBJ databases">
        <authorList>
            <person name="Varghese N."/>
            <person name="Submissions S."/>
        </authorList>
    </citation>
    <scope>NUCLEOTIDE SEQUENCE [LARGE SCALE GENOMIC DNA]</scope>
    <source>
        <strain evidence="17">S1b</strain>
    </source>
</reference>
<dbReference type="Pfam" id="PF02518">
    <property type="entry name" value="HATPase_c"/>
    <property type="match status" value="1"/>
</dbReference>
<protein>
    <recommendedName>
        <fullName evidence="3">histidine kinase</fullName>
        <ecNumber evidence="3">2.7.13.3</ecNumber>
    </recommendedName>
</protein>
<evidence type="ECO:0000256" key="12">
    <source>
        <dbReference type="ARBA" id="ARBA00023012"/>
    </source>
</evidence>
<evidence type="ECO:0000256" key="14">
    <source>
        <dbReference type="SAM" id="Phobius"/>
    </source>
</evidence>
<dbReference type="Gene3D" id="6.10.340.10">
    <property type="match status" value="1"/>
</dbReference>
<evidence type="ECO:0000256" key="1">
    <source>
        <dbReference type="ARBA" id="ARBA00000085"/>
    </source>
</evidence>
<feature type="domain" description="Histidine kinase" evidence="15">
    <location>
        <begin position="204"/>
        <end position="410"/>
    </location>
</feature>
<feature type="transmembrane region" description="Helical" evidence="14">
    <location>
        <begin position="118"/>
        <end position="135"/>
    </location>
</feature>
<dbReference type="RefSeq" id="WP_051532746.1">
    <property type="nucleotide sequence ID" value="NZ_FOGW01000007.1"/>
</dbReference>
<evidence type="ECO:0000256" key="8">
    <source>
        <dbReference type="ARBA" id="ARBA00022741"/>
    </source>
</evidence>
<comment type="subcellular location">
    <subcellularLocation>
        <location evidence="2">Cell membrane</location>
        <topology evidence="2">Multi-pass membrane protein</topology>
    </subcellularLocation>
</comment>
<evidence type="ECO:0000256" key="9">
    <source>
        <dbReference type="ARBA" id="ARBA00022777"/>
    </source>
</evidence>
<evidence type="ECO:0000256" key="4">
    <source>
        <dbReference type="ARBA" id="ARBA00022475"/>
    </source>
</evidence>
<keyword evidence="9 16" id="KW-0418">Kinase</keyword>
<evidence type="ECO:0000256" key="11">
    <source>
        <dbReference type="ARBA" id="ARBA00022989"/>
    </source>
</evidence>
<dbReference type="InterPro" id="IPR036097">
    <property type="entry name" value="HisK_dim/P_sf"/>
</dbReference>
<evidence type="ECO:0000259" key="15">
    <source>
        <dbReference type="PROSITE" id="PS50109"/>
    </source>
</evidence>
<evidence type="ECO:0000256" key="3">
    <source>
        <dbReference type="ARBA" id="ARBA00012438"/>
    </source>
</evidence>
<keyword evidence="17" id="KW-1185">Reference proteome</keyword>
<gene>
    <name evidence="16" type="ORF">SAMN02910429_00738</name>
</gene>
<evidence type="ECO:0000313" key="17">
    <source>
        <dbReference type="Proteomes" id="UP000182471"/>
    </source>
</evidence>
<dbReference type="Proteomes" id="UP000182471">
    <property type="component" value="Unassembled WGS sequence"/>
</dbReference>
<dbReference type="Pfam" id="PF00512">
    <property type="entry name" value="HisKA"/>
    <property type="match status" value="1"/>
</dbReference>
<sequence>MGKRLDTIIFLTIIVSFIYICVTLFQYDEPQVNLSYINERYYKVTEDYEKTKKITDNKSYKIILKKDETYEKELYKAYKNNDFVMEFEPNKSTRGTVIWFNNHEKFKKFKEELIKKVLIMWTIISGLFVSVYFFINKGILQQYNEIQKYTGEIAKLNLDIKLPRHKYNYFGKVTEGFDIMREELKKAKQKEYEANVAKKELVAELSHDIKTPISTIKAVTELLLIKEDDPKKLEKLQTIEKKSDTINELINNLFHATLEELEELEVNPELVDSRKLSYFLEELRIFGTIEEENQVTECLIYMDELRMEQVITNIIYNSYKYANTVVKVKYEENETELVMTIRDFGKGVSEEELPLLTQKYYRGSNARNSKDTGAGLGMYLVKYFMEKQNGGVEIYCDKGFVVVLHIKKQLRNS</sequence>
<dbReference type="PRINTS" id="PR00344">
    <property type="entry name" value="BCTRLSENSOR"/>
</dbReference>
<comment type="catalytic activity">
    <reaction evidence="1">
        <text>ATP + protein L-histidine = ADP + protein N-phospho-L-histidine.</text>
        <dbReference type="EC" id="2.7.13.3"/>
    </reaction>
</comment>
<keyword evidence="13 14" id="KW-0472">Membrane</keyword>
<dbReference type="InterPro" id="IPR005467">
    <property type="entry name" value="His_kinase_dom"/>
</dbReference>
<dbReference type="CDD" id="cd00082">
    <property type="entry name" value="HisKA"/>
    <property type="match status" value="1"/>
</dbReference>
<dbReference type="SMART" id="SM00388">
    <property type="entry name" value="HisKA"/>
    <property type="match status" value="1"/>
</dbReference>
<dbReference type="EC" id="2.7.13.3" evidence="3"/>
<evidence type="ECO:0000256" key="13">
    <source>
        <dbReference type="ARBA" id="ARBA00023136"/>
    </source>
</evidence>
<dbReference type="SUPFAM" id="SSF55874">
    <property type="entry name" value="ATPase domain of HSP90 chaperone/DNA topoisomerase II/histidine kinase"/>
    <property type="match status" value="1"/>
</dbReference>
<evidence type="ECO:0000256" key="5">
    <source>
        <dbReference type="ARBA" id="ARBA00022553"/>
    </source>
</evidence>
<dbReference type="PANTHER" id="PTHR45528:SF1">
    <property type="entry name" value="SENSOR HISTIDINE KINASE CPXA"/>
    <property type="match status" value="1"/>
</dbReference>
<dbReference type="PANTHER" id="PTHR45528">
    <property type="entry name" value="SENSOR HISTIDINE KINASE CPXA"/>
    <property type="match status" value="1"/>
</dbReference>
<keyword evidence="8" id="KW-0547">Nucleotide-binding</keyword>